<dbReference type="PANTHER" id="PTHR23079:SF18">
    <property type="entry name" value="RNA-DEPENDENT RNA POLYMERASE 6"/>
    <property type="match status" value="1"/>
</dbReference>
<sequence length="130" mass="15328">MPKYQSRKQGELKEKLKHSYSAMKKEFRQIFEKMDSDFELLSDDEKNILYERKASAWYQVTYHPEWVKKSLALRELDGTDQIVLLSFAWITADYLARLKIRGQGMENVNSGKPVNSLVKYLADRMNMTII</sequence>
<reference evidence="5" key="1">
    <citation type="journal article" date="2023" name="Plant J.">
        <title>Genome sequences and population genomics provide insights into the demographic history, inbreeding, and mutation load of two 'living fossil' tree species of Dipteronia.</title>
        <authorList>
            <person name="Feng Y."/>
            <person name="Comes H.P."/>
            <person name="Chen J."/>
            <person name="Zhu S."/>
            <person name="Lu R."/>
            <person name="Zhang X."/>
            <person name="Li P."/>
            <person name="Qiu J."/>
            <person name="Olsen K.M."/>
            <person name="Qiu Y."/>
        </authorList>
    </citation>
    <scope>NUCLEOTIDE SEQUENCE</scope>
    <source>
        <strain evidence="5">NBL</strain>
    </source>
</reference>
<dbReference type="GO" id="GO:0031380">
    <property type="term" value="C:nuclear RNA-directed RNA polymerase complex"/>
    <property type="evidence" value="ECO:0007669"/>
    <property type="project" value="TreeGrafter"/>
</dbReference>
<dbReference type="Pfam" id="PF26253">
    <property type="entry name" value="RdRP_head"/>
    <property type="match status" value="1"/>
</dbReference>
<gene>
    <name evidence="5" type="ORF">Dsin_016855</name>
</gene>
<dbReference type="InterPro" id="IPR058752">
    <property type="entry name" value="RDRP_C_head"/>
</dbReference>
<evidence type="ECO:0000256" key="3">
    <source>
        <dbReference type="ARBA" id="ARBA00023170"/>
    </source>
</evidence>
<keyword evidence="2" id="KW-0804">Transcription</keyword>
<dbReference type="AlphaFoldDB" id="A0AAE0E606"/>
<dbReference type="SUPFAM" id="SSF48508">
    <property type="entry name" value="Nuclear receptor ligand-binding domain"/>
    <property type="match status" value="1"/>
</dbReference>
<keyword evidence="3" id="KW-0675">Receptor</keyword>
<dbReference type="InterPro" id="IPR035500">
    <property type="entry name" value="NHR-like_dom_sf"/>
</dbReference>
<keyword evidence="6" id="KW-1185">Reference proteome</keyword>
<proteinExistence type="predicted"/>
<evidence type="ECO:0000256" key="1">
    <source>
        <dbReference type="ARBA" id="ARBA00023015"/>
    </source>
</evidence>
<dbReference type="EMBL" id="JANJYJ010000005">
    <property type="protein sequence ID" value="KAK3212149.1"/>
    <property type="molecule type" value="Genomic_DNA"/>
</dbReference>
<dbReference type="PANTHER" id="PTHR23079">
    <property type="entry name" value="RNA-DEPENDENT RNA POLYMERASE"/>
    <property type="match status" value="1"/>
</dbReference>
<protein>
    <recommendedName>
        <fullName evidence="4">RDRP C-terminal head domain-containing protein</fullName>
    </recommendedName>
</protein>
<evidence type="ECO:0000259" key="4">
    <source>
        <dbReference type="Pfam" id="PF26253"/>
    </source>
</evidence>
<feature type="domain" description="RDRP C-terminal head" evidence="4">
    <location>
        <begin position="1"/>
        <end position="118"/>
    </location>
</feature>
<keyword evidence="1" id="KW-0805">Transcription regulation</keyword>
<dbReference type="InterPro" id="IPR007855">
    <property type="entry name" value="RDRP"/>
</dbReference>
<dbReference type="GO" id="GO:0003968">
    <property type="term" value="F:RNA-directed RNA polymerase activity"/>
    <property type="evidence" value="ECO:0007669"/>
    <property type="project" value="InterPro"/>
</dbReference>
<dbReference type="Proteomes" id="UP001281410">
    <property type="component" value="Unassembled WGS sequence"/>
</dbReference>
<accession>A0AAE0E606</accession>
<evidence type="ECO:0000256" key="2">
    <source>
        <dbReference type="ARBA" id="ARBA00023163"/>
    </source>
</evidence>
<evidence type="ECO:0000313" key="5">
    <source>
        <dbReference type="EMBL" id="KAK3212149.1"/>
    </source>
</evidence>
<evidence type="ECO:0000313" key="6">
    <source>
        <dbReference type="Proteomes" id="UP001281410"/>
    </source>
</evidence>
<name>A0AAE0E606_9ROSI</name>
<dbReference type="GO" id="GO:0030422">
    <property type="term" value="P:siRNA processing"/>
    <property type="evidence" value="ECO:0007669"/>
    <property type="project" value="TreeGrafter"/>
</dbReference>
<organism evidence="5 6">
    <name type="scientific">Dipteronia sinensis</name>
    <dbReference type="NCBI Taxonomy" id="43782"/>
    <lineage>
        <taxon>Eukaryota</taxon>
        <taxon>Viridiplantae</taxon>
        <taxon>Streptophyta</taxon>
        <taxon>Embryophyta</taxon>
        <taxon>Tracheophyta</taxon>
        <taxon>Spermatophyta</taxon>
        <taxon>Magnoliopsida</taxon>
        <taxon>eudicotyledons</taxon>
        <taxon>Gunneridae</taxon>
        <taxon>Pentapetalae</taxon>
        <taxon>rosids</taxon>
        <taxon>malvids</taxon>
        <taxon>Sapindales</taxon>
        <taxon>Sapindaceae</taxon>
        <taxon>Hippocastanoideae</taxon>
        <taxon>Acereae</taxon>
        <taxon>Dipteronia</taxon>
    </lineage>
</organism>
<comment type="caution">
    <text evidence="5">The sequence shown here is derived from an EMBL/GenBank/DDBJ whole genome shotgun (WGS) entry which is preliminary data.</text>
</comment>